<dbReference type="InterPro" id="IPR036866">
    <property type="entry name" value="RibonucZ/Hydroxyglut_hydro"/>
</dbReference>
<dbReference type="SUPFAM" id="SSF56281">
    <property type="entry name" value="Metallo-hydrolase/oxidoreductase"/>
    <property type="match status" value="1"/>
</dbReference>
<dbReference type="InterPro" id="IPR001279">
    <property type="entry name" value="Metallo-B-lactamas"/>
</dbReference>
<dbReference type="PANTHER" id="PTHR23131:SF0">
    <property type="entry name" value="ENDORIBONUCLEASE LACTB2"/>
    <property type="match status" value="1"/>
</dbReference>
<sequence length="275" mass="30334">MKSEEIVQITPLVKRITAGNSSVFTGPGTNTYIVGKGEDLTVVDPGPALSEHIEAIVSSSSNLSRIIVTHTHPDHSPGVSLLQAKVDIPAFGLITETTKNQDTSFKPAKMLTHGEVIEAEDHAFEVIHTPGHASNHLCYLLREEKLLFTGDHIMNGSTVVIAPPDGNMKDYLESLKMLKDYDLENIAPGHGELMPNPHAVADWIVQHRLEREEKVIEAIKEAKTGNPDSLVEAVYDDVDVSLFPIAKWSLEAHLIKLLNDDRVTKEGNQFIWKDN</sequence>
<dbReference type="CDD" id="cd16278">
    <property type="entry name" value="metallo-hydrolase-like_MBL-fold"/>
    <property type="match status" value="1"/>
</dbReference>
<name>A0A381R4Z4_9ZZZZ</name>
<dbReference type="Pfam" id="PF17778">
    <property type="entry name" value="WHD_BLACT"/>
    <property type="match status" value="1"/>
</dbReference>
<dbReference type="EMBL" id="UINC01001658">
    <property type="protein sequence ID" value="SUZ85928.1"/>
    <property type="molecule type" value="Genomic_DNA"/>
</dbReference>
<dbReference type="InterPro" id="IPR036388">
    <property type="entry name" value="WH-like_DNA-bd_sf"/>
</dbReference>
<feature type="domain" description="Metallo-beta-lactamase" evidence="1">
    <location>
        <begin position="28"/>
        <end position="190"/>
    </location>
</feature>
<dbReference type="InterPro" id="IPR041516">
    <property type="entry name" value="LACTB2_WH"/>
</dbReference>
<dbReference type="Pfam" id="PF00753">
    <property type="entry name" value="Lactamase_B"/>
    <property type="match status" value="1"/>
</dbReference>
<gene>
    <name evidence="2" type="ORF">METZ01_LOCUS38782</name>
</gene>
<proteinExistence type="predicted"/>
<protein>
    <recommendedName>
        <fullName evidence="1">Metallo-beta-lactamase domain-containing protein</fullName>
    </recommendedName>
</protein>
<dbReference type="InterPro" id="IPR050662">
    <property type="entry name" value="Sec-metab_biosynth-thioest"/>
</dbReference>
<organism evidence="2">
    <name type="scientific">marine metagenome</name>
    <dbReference type="NCBI Taxonomy" id="408172"/>
    <lineage>
        <taxon>unclassified sequences</taxon>
        <taxon>metagenomes</taxon>
        <taxon>ecological metagenomes</taxon>
    </lineage>
</organism>
<reference evidence="2" key="1">
    <citation type="submission" date="2018-05" db="EMBL/GenBank/DDBJ databases">
        <authorList>
            <person name="Lanie J.A."/>
            <person name="Ng W.-L."/>
            <person name="Kazmierczak K.M."/>
            <person name="Andrzejewski T.M."/>
            <person name="Davidsen T.M."/>
            <person name="Wayne K.J."/>
            <person name="Tettelin H."/>
            <person name="Glass J.I."/>
            <person name="Rusch D."/>
            <person name="Podicherti R."/>
            <person name="Tsui H.-C.T."/>
            <person name="Winkler M.E."/>
        </authorList>
    </citation>
    <scope>NUCLEOTIDE SEQUENCE</scope>
</reference>
<dbReference type="SMART" id="SM00849">
    <property type="entry name" value="Lactamase_B"/>
    <property type="match status" value="1"/>
</dbReference>
<dbReference type="AlphaFoldDB" id="A0A381R4Z4"/>
<evidence type="ECO:0000313" key="2">
    <source>
        <dbReference type="EMBL" id="SUZ85928.1"/>
    </source>
</evidence>
<dbReference type="Gene3D" id="1.10.10.10">
    <property type="entry name" value="Winged helix-like DNA-binding domain superfamily/Winged helix DNA-binding domain"/>
    <property type="match status" value="1"/>
</dbReference>
<dbReference type="Gene3D" id="3.60.15.10">
    <property type="entry name" value="Ribonuclease Z/Hydroxyacylglutathione hydrolase-like"/>
    <property type="match status" value="1"/>
</dbReference>
<accession>A0A381R4Z4</accession>
<dbReference type="PANTHER" id="PTHR23131">
    <property type="entry name" value="ENDORIBONUCLEASE LACTB2"/>
    <property type="match status" value="1"/>
</dbReference>
<evidence type="ECO:0000259" key="1">
    <source>
        <dbReference type="SMART" id="SM00849"/>
    </source>
</evidence>